<organism evidence="2 3">
    <name type="scientific">Virgisporangium aliadipatigenens</name>
    <dbReference type="NCBI Taxonomy" id="741659"/>
    <lineage>
        <taxon>Bacteria</taxon>
        <taxon>Bacillati</taxon>
        <taxon>Actinomycetota</taxon>
        <taxon>Actinomycetes</taxon>
        <taxon>Micromonosporales</taxon>
        <taxon>Micromonosporaceae</taxon>
        <taxon>Virgisporangium</taxon>
    </lineage>
</organism>
<dbReference type="Pfam" id="PF00535">
    <property type="entry name" value="Glycos_transf_2"/>
    <property type="match status" value="1"/>
</dbReference>
<dbReference type="Gene3D" id="3.90.550.10">
    <property type="entry name" value="Spore Coat Polysaccharide Biosynthesis Protein SpsA, Chain A"/>
    <property type="match status" value="1"/>
</dbReference>
<dbReference type="AlphaFoldDB" id="A0A8J3YLS7"/>
<comment type="caution">
    <text evidence="2">The sequence shown here is derived from an EMBL/GenBank/DDBJ whole genome shotgun (WGS) entry which is preliminary data.</text>
</comment>
<name>A0A8J3YLS7_9ACTN</name>
<dbReference type="RefSeq" id="WP_203899746.1">
    <property type="nucleotide sequence ID" value="NZ_BOPF01000009.1"/>
</dbReference>
<dbReference type="SUPFAM" id="SSF53448">
    <property type="entry name" value="Nucleotide-diphospho-sugar transferases"/>
    <property type="match status" value="1"/>
</dbReference>
<reference evidence="2" key="1">
    <citation type="submission" date="2021-01" db="EMBL/GenBank/DDBJ databases">
        <title>Whole genome shotgun sequence of Virgisporangium aliadipatigenens NBRC 105644.</title>
        <authorList>
            <person name="Komaki H."/>
            <person name="Tamura T."/>
        </authorList>
    </citation>
    <scope>NUCLEOTIDE SEQUENCE</scope>
    <source>
        <strain evidence="2">NBRC 105644</strain>
    </source>
</reference>
<dbReference type="EMBL" id="BOPF01000009">
    <property type="protein sequence ID" value="GIJ46230.1"/>
    <property type="molecule type" value="Genomic_DNA"/>
</dbReference>
<feature type="domain" description="Glycosyltransferase 2-like" evidence="1">
    <location>
        <begin position="31"/>
        <end position="124"/>
    </location>
</feature>
<proteinExistence type="predicted"/>
<protein>
    <recommendedName>
        <fullName evidence="1">Glycosyltransferase 2-like domain-containing protein</fullName>
    </recommendedName>
</protein>
<dbReference type="InterPro" id="IPR029044">
    <property type="entry name" value="Nucleotide-diphossugar_trans"/>
</dbReference>
<sequence length="406" mass="44827">MSSPFLRNVYEPIPAAGSLDLAPLPAPWPVTVAVVARDEERAIGRCLDSVLAAPVDAVLVLDTGSTDRTLAVVAERSDPRLEVVSRRWENSFAAARNAAMKRARTGWIMFVDADEWLAPGTAELLRPCLSGFETDPDIGLAALAPNIIDADSGVQYRDIARIMPTWSLRWHGAVHEYPHVPGLDVVPGLLGVELGLLHDGYRPQIAKAKGKRERNTVLAARARHDEPENPRWIFFALRDGMWDMDSAAIVELCTALTGADRRGRGDRHSPESYHRRALAHACTRLAQLGDWIQVFEYCRRLDRMSPPASPDTVYFRGLHELFHGAGATPAALLAATRARKDADTVARSGLDPQGRHLDALIGAYLHELKGRDAANAYLSMCHEWTDPFFDGSRRRGRSARDRRVSA</sequence>
<dbReference type="Proteomes" id="UP000619260">
    <property type="component" value="Unassembled WGS sequence"/>
</dbReference>
<dbReference type="PANTHER" id="PTHR43630:SF2">
    <property type="entry name" value="GLYCOSYLTRANSFERASE"/>
    <property type="match status" value="1"/>
</dbReference>
<gene>
    <name evidence="2" type="ORF">Val02_31160</name>
</gene>
<accession>A0A8J3YLS7</accession>
<keyword evidence="3" id="KW-1185">Reference proteome</keyword>
<evidence type="ECO:0000313" key="3">
    <source>
        <dbReference type="Proteomes" id="UP000619260"/>
    </source>
</evidence>
<evidence type="ECO:0000313" key="2">
    <source>
        <dbReference type="EMBL" id="GIJ46230.1"/>
    </source>
</evidence>
<evidence type="ECO:0000259" key="1">
    <source>
        <dbReference type="Pfam" id="PF00535"/>
    </source>
</evidence>
<dbReference type="InterPro" id="IPR001173">
    <property type="entry name" value="Glyco_trans_2-like"/>
</dbReference>
<dbReference type="PANTHER" id="PTHR43630">
    <property type="entry name" value="POLY-BETA-1,6-N-ACETYL-D-GLUCOSAMINE SYNTHASE"/>
    <property type="match status" value="1"/>
</dbReference>